<keyword evidence="3" id="KW-1185">Reference proteome</keyword>
<comment type="caution">
    <text evidence="2">The sequence shown here is derived from an EMBL/GenBank/DDBJ whole genome shotgun (WGS) entry which is preliminary data.</text>
</comment>
<evidence type="ECO:0000313" key="3">
    <source>
        <dbReference type="Proteomes" id="UP000657918"/>
    </source>
</evidence>
<dbReference type="EMBL" id="JADGMS010000005">
    <property type="protein sequence ID" value="KAF9682872.1"/>
    <property type="molecule type" value="Genomic_DNA"/>
</dbReference>
<dbReference type="PANTHER" id="PTHR33356">
    <property type="entry name" value="TIP41-LIKE PROTEIN"/>
    <property type="match status" value="1"/>
</dbReference>
<feature type="region of interest" description="Disordered" evidence="1">
    <location>
        <begin position="58"/>
        <end position="84"/>
    </location>
</feature>
<sequence length="207" mass="22975">MAGVDDGEVGFEEAISCLPSLVLDEAIWDSKVPLFLLLKFRGLVLFQEYVKQQQHHHHQYRSLPKLPVDPHPQRSKSSPRPNCRTKYATNWASGGPGMQAVFLDSGKKSSGTGVFLPQRAGTNMQSSKKPACAPVLLPARVVQALNINVHEIGLHISRRQDAKNKSKGRDCNSFKNRNGKDVSAQCAVVLNNENSSPEIFLPKEWTY</sequence>
<proteinExistence type="predicted"/>
<organism evidence="2 3">
    <name type="scientific">Salix dunnii</name>
    <dbReference type="NCBI Taxonomy" id="1413687"/>
    <lineage>
        <taxon>Eukaryota</taxon>
        <taxon>Viridiplantae</taxon>
        <taxon>Streptophyta</taxon>
        <taxon>Embryophyta</taxon>
        <taxon>Tracheophyta</taxon>
        <taxon>Spermatophyta</taxon>
        <taxon>Magnoliopsida</taxon>
        <taxon>eudicotyledons</taxon>
        <taxon>Gunneridae</taxon>
        <taxon>Pentapetalae</taxon>
        <taxon>rosids</taxon>
        <taxon>fabids</taxon>
        <taxon>Malpighiales</taxon>
        <taxon>Salicaceae</taxon>
        <taxon>Saliceae</taxon>
        <taxon>Salix</taxon>
    </lineage>
</organism>
<reference evidence="2 3" key="1">
    <citation type="submission" date="2020-10" db="EMBL/GenBank/DDBJ databases">
        <title>Plant Genome Project.</title>
        <authorList>
            <person name="Zhang R.-G."/>
        </authorList>
    </citation>
    <scope>NUCLEOTIDE SEQUENCE [LARGE SCALE GENOMIC DNA]</scope>
    <source>
        <strain evidence="2">FAFU-HL-1</strain>
        <tissue evidence="2">Leaf</tissue>
    </source>
</reference>
<dbReference type="AlphaFoldDB" id="A0A835K8W2"/>
<evidence type="ECO:0000313" key="2">
    <source>
        <dbReference type="EMBL" id="KAF9682872.1"/>
    </source>
</evidence>
<accession>A0A835K8W2</accession>
<dbReference type="Proteomes" id="UP000657918">
    <property type="component" value="Unassembled WGS sequence"/>
</dbReference>
<evidence type="ECO:0000256" key="1">
    <source>
        <dbReference type="SAM" id="MobiDB-lite"/>
    </source>
</evidence>
<dbReference type="OrthoDB" id="1931548at2759"/>
<name>A0A835K8W2_9ROSI</name>
<dbReference type="PANTHER" id="PTHR33356:SF13">
    <property type="entry name" value="DUF4005 DOMAIN-CONTAINING PROTEIN"/>
    <property type="match status" value="1"/>
</dbReference>
<protein>
    <submittedName>
        <fullName evidence="2">Uncharacterized protein</fullName>
    </submittedName>
</protein>
<gene>
    <name evidence="2" type="ORF">SADUNF_Sadunf05G0153200</name>
</gene>